<evidence type="ECO:0000313" key="1">
    <source>
        <dbReference type="EMBL" id="RKP24401.1"/>
    </source>
</evidence>
<dbReference type="OrthoDB" id="240546at2759"/>
<dbReference type="PANTHER" id="PTHR13056:SF0">
    <property type="entry name" value="VACUOLAR FUSION PROTEIN CCZ1 HOMOLOG-RELATED"/>
    <property type="match status" value="1"/>
</dbReference>
<dbReference type="AlphaFoldDB" id="A0A4P9YYH6"/>
<gene>
    <name evidence="1" type="ORF">SYNPS1DRAFT_23506</name>
</gene>
<name>A0A4P9YYH6_9FUNG</name>
<protein>
    <submittedName>
        <fullName evidence="1">Uncharacterized protein</fullName>
    </submittedName>
</protein>
<accession>A0A4P9YYH6</accession>
<reference evidence="2" key="1">
    <citation type="journal article" date="2018" name="Nat. Microbiol.">
        <title>Leveraging single-cell genomics to expand the fungal tree of life.</title>
        <authorList>
            <person name="Ahrendt S.R."/>
            <person name="Quandt C.A."/>
            <person name="Ciobanu D."/>
            <person name="Clum A."/>
            <person name="Salamov A."/>
            <person name="Andreopoulos B."/>
            <person name="Cheng J.F."/>
            <person name="Woyke T."/>
            <person name="Pelin A."/>
            <person name="Henrissat B."/>
            <person name="Reynolds N.K."/>
            <person name="Benny G.L."/>
            <person name="Smith M.E."/>
            <person name="James T.Y."/>
            <person name="Grigoriev I.V."/>
        </authorList>
    </citation>
    <scope>NUCLEOTIDE SEQUENCE [LARGE SCALE GENOMIC DNA]</scope>
    <source>
        <strain evidence="2">Benny S71-1</strain>
    </source>
</reference>
<dbReference type="EMBL" id="KZ990246">
    <property type="protein sequence ID" value="RKP24401.1"/>
    <property type="molecule type" value="Genomic_DNA"/>
</dbReference>
<dbReference type="InterPro" id="IPR013176">
    <property type="entry name" value="Ccz1"/>
</dbReference>
<dbReference type="Proteomes" id="UP000278143">
    <property type="component" value="Unassembled WGS sequence"/>
</dbReference>
<proteinExistence type="predicted"/>
<keyword evidence="2" id="KW-1185">Reference proteome</keyword>
<dbReference type="GO" id="GO:0016192">
    <property type="term" value="P:vesicle-mediated transport"/>
    <property type="evidence" value="ECO:0007669"/>
    <property type="project" value="InterPro"/>
</dbReference>
<evidence type="ECO:0000313" key="2">
    <source>
        <dbReference type="Proteomes" id="UP000278143"/>
    </source>
</evidence>
<organism evidence="1 2">
    <name type="scientific">Syncephalis pseudoplumigaleata</name>
    <dbReference type="NCBI Taxonomy" id="1712513"/>
    <lineage>
        <taxon>Eukaryota</taxon>
        <taxon>Fungi</taxon>
        <taxon>Fungi incertae sedis</taxon>
        <taxon>Zoopagomycota</taxon>
        <taxon>Zoopagomycotina</taxon>
        <taxon>Zoopagomycetes</taxon>
        <taxon>Zoopagales</taxon>
        <taxon>Piptocephalidaceae</taxon>
        <taxon>Syncephalis</taxon>
    </lineage>
</organism>
<dbReference type="PANTHER" id="PTHR13056">
    <property type="entry name" value="VACUOLAR FUSION PROTEIN CCZ1 HOMOLOG-RELATED"/>
    <property type="match status" value="1"/>
</dbReference>
<dbReference type="GO" id="GO:0035658">
    <property type="term" value="C:Mon1-Ccz1 complex"/>
    <property type="evidence" value="ECO:0007669"/>
    <property type="project" value="InterPro"/>
</dbReference>
<sequence length="355" mass="40809">MHEGDVPVGQVGEVCLDNVHTQRHRWSILQLEPGYWLLAEVALGRYVRPMRDDRHRFEVEYIESSVDDACVREILTNGYQAFRLRYGTLTDILREQGRIQLNQQLMRHYDYYIPEWEFDRRDVQVALNGISYAPMSRTSRLSVDQLLADIHTRLDQISHTMLLWRDTLVTSDIADIEETRALYHYLLEHYGSAASTHALAGGAGGLGRFLTGPMRWRDTSGNAASSTGSTASSEAPPVVYVGTPNAPHHLIVYQYPSQLLLVMLVPVARAPQLTSAEFYRTLGDHIMAPIEAVHYRMAQERRGVERVYHWWVLARRDARREVYFVVDRKDATLVQVEEEFRRLSAVDLGQIVMDR</sequence>